<dbReference type="PANTHER" id="PTHR43790">
    <property type="entry name" value="CARBOHYDRATE TRANSPORT ATP-BINDING PROTEIN MG119-RELATED"/>
    <property type="match status" value="1"/>
</dbReference>
<dbReference type="EMBL" id="JADIMT010000033">
    <property type="protein sequence ID" value="MBO8435754.1"/>
    <property type="molecule type" value="Genomic_DNA"/>
</dbReference>
<sequence length="515" mass="56648">MEKIRLETKNVSMEFPGVKALSNVNFSIETGCIHAVLGANGAGKSTLMKVLAGANPGYTGEIFYDGKPIELRKPVDAKKIGIQIVYQEVDTALIPSLTVAENVMFNYVVMNMGKKQFMNWGFIRNEAKKVLSRLNIELDLGALVSTLSLAQKQMVLIARAIQSSCNFLILDEPTAPLSDTETEELFKLCRHLISTENIAIIFISHRIHEVLQICSSYTVMRNGEIVDYSPITAETTTKEIVEKMLGRSFEETFAKTPVPIGEKIFEVTNLSDTEGKVNDVSLYVRRGEIVGIAGLVGAGKTELCKTIFGAMRKSGGTVKLNGQALKIKNPSDAVKQGIGLVPEERRKEGVLVSENVDFNLSAASLSQFCNMAFINRSKTRTNANKFVESLSIKTPSVFQMVRNLSGGNQQKVAVGKWLAADCDVYLFDEPTKGVDVGAKAEIFKLINDIAKEQNCVIYASCENSELLSITDRIYVMFDGKIMAELETKKTSEDEIMHYAVGSTDPYKPNNEGGQK</sequence>
<keyword evidence="1" id="KW-0813">Transport</keyword>
<dbReference type="PROSITE" id="PS50893">
    <property type="entry name" value="ABC_TRANSPORTER_2"/>
    <property type="match status" value="2"/>
</dbReference>
<dbReference type="PANTHER" id="PTHR43790:SF9">
    <property type="entry name" value="GALACTOFURANOSE TRANSPORTER ATP-BINDING PROTEIN YTFR"/>
    <property type="match status" value="1"/>
</dbReference>
<dbReference type="Pfam" id="PF00005">
    <property type="entry name" value="ABC_tran"/>
    <property type="match status" value="2"/>
</dbReference>
<dbReference type="AlphaFoldDB" id="A0A9D9H4N2"/>
<name>A0A9D9H4N2_9SPIO</name>
<reference evidence="6" key="2">
    <citation type="journal article" date="2021" name="PeerJ">
        <title>Extensive microbial diversity within the chicken gut microbiome revealed by metagenomics and culture.</title>
        <authorList>
            <person name="Gilroy R."/>
            <person name="Ravi A."/>
            <person name="Getino M."/>
            <person name="Pursley I."/>
            <person name="Horton D.L."/>
            <person name="Alikhan N.F."/>
            <person name="Baker D."/>
            <person name="Gharbi K."/>
            <person name="Hall N."/>
            <person name="Watson M."/>
            <person name="Adriaenssens E.M."/>
            <person name="Foster-Nyarko E."/>
            <person name="Jarju S."/>
            <person name="Secka A."/>
            <person name="Antonio M."/>
            <person name="Oren A."/>
            <person name="Chaudhuri R.R."/>
            <person name="La Ragione R."/>
            <person name="Hildebrand F."/>
            <person name="Pallen M.J."/>
        </authorList>
    </citation>
    <scope>NUCLEOTIDE SEQUENCE</scope>
    <source>
        <strain evidence="6">7293</strain>
    </source>
</reference>
<dbReference type="CDD" id="cd03216">
    <property type="entry name" value="ABC_Carb_Monos_I"/>
    <property type="match status" value="1"/>
</dbReference>
<evidence type="ECO:0000256" key="4">
    <source>
        <dbReference type="ARBA" id="ARBA00022840"/>
    </source>
</evidence>
<dbReference type="PROSITE" id="PS00211">
    <property type="entry name" value="ABC_TRANSPORTER_1"/>
    <property type="match status" value="1"/>
</dbReference>
<dbReference type="InterPro" id="IPR017871">
    <property type="entry name" value="ABC_transporter-like_CS"/>
</dbReference>
<evidence type="ECO:0000259" key="5">
    <source>
        <dbReference type="PROSITE" id="PS50893"/>
    </source>
</evidence>
<dbReference type="SUPFAM" id="SSF52540">
    <property type="entry name" value="P-loop containing nucleoside triphosphate hydrolases"/>
    <property type="match status" value="2"/>
</dbReference>
<feature type="domain" description="ABC transporter" evidence="5">
    <location>
        <begin position="6"/>
        <end position="247"/>
    </location>
</feature>
<dbReference type="InterPro" id="IPR003439">
    <property type="entry name" value="ABC_transporter-like_ATP-bd"/>
</dbReference>
<reference evidence="6" key="1">
    <citation type="submission" date="2020-10" db="EMBL/GenBank/DDBJ databases">
        <authorList>
            <person name="Gilroy R."/>
        </authorList>
    </citation>
    <scope>NUCLEOTIDE SEQUENCE</scope>
    <source>
        <strain evidence="6">7293</strain>
    </source>
</reference>
<dbReference type="Gene3D" id="3.40.50.300">
    <property type="entry name" value="P-loop containing nucleotide triphosphate hydrolases"/>
    <property type="match status" value="2"/>
</dbReference>
<proteinExistence type="predicted"/>
<dbReference type="GO" id="GO:0016887">
    <property type="term" value="F:ATP hydrolysis activity"/>
    <property type="evidence" value="ECO:0007669"/>
    <property type="project" value="InterPro"/>
</dbReference>
<dbReference type="CDD" id="cd03215">
    <property type="entry name" value="ABC_Carb_Monos_II"/>
    <property type="match status" value="1"/>
</dbReference>
<evidence type="ECO:0000256" key="1">
    <source>
        <dbReference type="ARBA" id="ARBA00022448"/>
    </source>
</evidence>
<organism evidence="6 7">
    <name type="scientific">Candidatus Ornithospirochaeta stercoripullorum</name>
    <dbReference type="NCBI Taxonomy" id="2840899"/>
    <lineage>
        <taxon>Bacteria</taxon>
        <taxon>Pseudomonadati</taxon>
        <taxon>Spirochaetota</taxon>
        <taxon>Spirochaetia</taxon>
        <taxon>Spirochaetales</taxon>
        <taxon>Spirochaetaceae</taxon>
        <taxon>Spirochaetaceae incertae sedis</taxon>
        <taxon>Candidatus Ornithospirochaeta</taxon>
    </lineage>
</organism>
<accession>A0A9D9H4N2</accession>
<dbReference type="InterPro" id="IPR050107">
    <property type="entry name" value="ABC_carbohydrate_import_ATPase"/>
</dbReference>
<evidence type="ECO:0000313" key="6">
    <source>
        <dbReference type="EMBL" id="MBO8435754.1"/>
    </source>
</evidence>
<protein>
    <submittedName>
        <fullName evidence="6">Sugar ABC transporter ATP-binding protein</fullName>
    </submittedName>
</protein>
<evidence type="ECO:0000256" key="2">
    <source>
        <dbReference type="ARBA" id="ARBA00022737"/>
    </source>
</evidence>
<comment type="caution">
    <text evidence="6">The sequence shown here is derived from an EMBL/GenBank/DDBJ whole genome shotgun (WGS) entry which is preliminary data.</text>
</comment>
<keyword evidence="3" id="KW-0547">Nucleotide-binding</keyword>
<dbReference type="InterPro" id="IPR003593">
    <property type="entry name" value="AAA+_ATPase"/>
</dbReference>
<keyword evidence="4 6" id="KW-0067">ATP-binding</keyword>
<evidence type="ECO:0000256" key="3">
    <source>
        <dbReference type="ARBA" id="ARBA00022741"/>
    </source>
</evidence>
<evidence type="ECO:0000313" key="7">
    <source>
        <dbReference type="Proteomes" id="UP000823615"/>
    </source>
</evidence>
<gene>
    <name evidence="6" type="ORF">IAA97_02085</name>
</gene>
<dbReference type="SMART" id="SM00382">
    <property type="entry name" value="AAA"/>
    <property type="match status" value="2"/>
</dbReference>
<dbReference type="InterPro" id="IPR027417">
    <property type="entry name" value="P-loop_NTPase"/>
</dbReference>
<dbReference type="GO" id="GO:0005524">
    <property type="term" value="F:ATP binding"/>
    <property type="evidence" value="ECO:0007669"/>
    <property type="project" value="UniProtKB-KW"/>
</dbReference>
<keyword evidence="2" id="KW-0677">Repeat</keyword>
<dbReference type="Proteomes" id="UP000823615">
    <property type="component" value="Unassembled WGS sequence"/>
</dbReference>
<feature type="domain" description="ABC transporter" evidence="5">
    <location>
        <begin position="262"/>
        <end position="503"/>
    </location>
</feature>